<evidence type="ECO:0000256" key="1">
    <source>
        <dbReference type="SAM" id="Phobius"/>
    </source>
</evidence>
<feature type="domain" description="Acyltransferase 3" evidence="2">
    <location>
        <begin position="6"/>
        <end position="343"/>
    </location>
</feature>
<keyword evidence="1" id="KW-0472">Membrane</keyword>
<comment type="caution">
    <text evidence="3">The sequence shown here is derived from an EMBL/GenBank/DDBJ whole genome shotgun (WGS) entry which is preliminary data.</text>
</comment>
<feature type="transmembrane region" description="Helical" evidence="1">
    <location>
        <begin position="79"/>
        <end position="99"/>
    </location>
</feature>
<evidence type="ECO:0000313" key="4">
    <source>
        <dbReference type="Proteomes" id="UP001528850"/>
    </source>
</evidence>
<dbReference type="EMBL" id="JARJJS010000004">
    <property type="protein sequence ID" value="MDF4026170.1"/>
    <property type="molecule type" value="Genomic_DNA"/>
</dbReference>
<feature type="transmembrane region" description="Helical" evidence="1">
    <location>
        <begin position="46"/>
        <end position="67"/>
    </location>
</feature>
<feature type="transmembrane region" description="Helical" evidence="1">
    <location>
        <begin position="12"/>
        <end position="34"/>
    </location>
</feature>
<sequence>MSRQPGLDTLRAIAIVWVMLFHSYLLGGLGDGFGLLETSGWMGVDLFFVLSGYLIGRQVLASVAANGTVDLAEFYRRRAFRILPAFAVVLVLYLCWPAWRETPLMQPWWQFPTFTFNLLFDAPERSAFSHVWSLCVEEHFYLVFPFLALALARRPSLLRGLAVLGLVVVGGVILRAWLWQTQVAHADPEGPSYLRYLYYPTYARLDGLVAGVSLAACAVYRPAWMAGLHARQGRLLTLAGVLLILSLAVFTGRRTAFWSCVLGYPLLATAMAAFVAACSATRGPVAVRLPGVGWLARASYSLYLSHKGAFALTAAALGDHLAAHRFLRFAVFAATTLACGALLHYTVERPCLRWRDRHARGSATLPGPKVIADV</sequence>
<keyword evidence="4" id="KW-1185">Reference proteome</keyword>
<evidence type="ECO:0000259" key="2">
    <source>
        <dbReference type="Pfam" id="PF01757"/>
    </source>
</evidence>
<organism evidence="3 4">
    <name type="scientific">Luteibacter sahnii</name>
    <dbReference type="NCBI Taxonomy" id="3021977"/>
    <lineage>
        <taxon>Bacteria</taxon>
        <taxon>Pseudomonadati</taxon>
        <taxon>Pseudomonadota</taxon>
        <taxon>Gammaproteobacteria</taxon>
        <taxon>Lysobacterales</taxon>
        <taxon>Rhodanobacteraceae</taxon>
        <taxon>Luteibacter</taxon>
    </lineage>
</organism>
<keyword evidence="3" id="KW-0012">Acyltransferase</keyword>
<dbReference type="PANTHER" id="PTHR23028:SF53">
    <property type="entry name" value="ACYL_TRANSF_3 DOMAIN-CONTAINING PROTEIN"/>
    <property type="match status" value="1"/>
</dbReference>
<gene>
    <name evidence="3" type="ORF">P3W24_14435</name>
</gene>
<feature type="transmembrane region" description="Helical" evidence="1">
    <location>
        <begin position="326"/>
        <end position="347"/>
    </location>
</feature>
<evidence type="ECO:0000313" key="3">
    <source>
        <dbReference type="EMBL" id="MDF4026170.1"/>
    </source>
</evidence>
<feature type="transmembrane region" description="Helical" evidence="1">
    <location>
        <begin position="256"/>
        <end position="278"/>
    </location>
</feature>
<keyword evidence="1" id="KW-0812">Transmembrane</keyword>
<feature type="transmembrane region" description="Helical" evidence="1">
    <location>
        <begin position="131"/>
        <end position="151"/>
    </location>
</feature>
<dbReference type="PANTHER" id="PTHR23028">
    <property type="entry name" value="ACETYLTRANSFERASE"/>
    <property type="match status" value="1"/>
</dbReference>
<dbReference type="InterPro" id="IPR002656">
    <property type="entry name" value="Acyl_transf_3_dom"/>
</dbReference>
<keyword evidence="3" id="KW-0808">Transferase</keyword>
<name>A0ABT6BDS5_9GAMM</name>
<keyword evidence="1" id="KW-1133">Transmembrane helix</keyword>
<proteinExistence type="predicted"/>
<dbReference type="InterPro" id="IPR050879">
    <property type="entry name" value="Acyltransferase_3"/>
</dbReference>
<feature type="transmembrane region" description="Helical" evidence="1">
    <location>
        <begin position="158"/>
        <end position="179"/>
    </location>
</feature>
<protein>
    <submittedName>
        <fullName evidence="3">Acyltransferase</fullName>
    </submittedName>
</protein>
<dbReference type="Pfam" id="PF01757">
    <property type="entry name" value="Acyl_transf_3"/>
    <property type="match status" value="1"/>
</dbReference>
<dbReference type="GO" id="GO:0016746">
    <property type="term" value="F:acyltransferase activity"/>
    <property type="evidence" value="ECO:0007669"/>
    <property type="project" value="UniProtKB-KW"/>
</dbReference>
<dbReference type="RefSeq" id="WP_320551513.1">
    <property type="nucleotide sequence ID" value="NZ_JAQLOK010000003.1"/>
</dbReference>
<reference evidence="3 4" key="1">
    <citation type="journal article" date="2024" name="Curr. Microbiol.">
        <title>Luteibacter sahnii sp. nov., A Novel Yellow-Colored Xanthomonadin Pigment Producing Probiotic Bacterium from Healthy Rice Seed Microbiome.</title>
        <authorList>
            <person name="Jaiswal G."/>
            <person name="Rana R."/>
            <person name="Nayak P.K."/>
            <person name="Chouhan R."/>
            <person name="Gandhi S.G."/>
            <person name="Patel H.K."/>
            <person name="Patil P.B."/>
        </authorList>
    </citation>
    <scope>NUCLEOTIDE SEQUENCE [LARGE SCALE GENOMIC DNA]</scope>
    <source>
        <strain evidence="3 4">PPL201</strain>
    </source>
</reference>
<feature type="transmembrane region" description="Helical" evidence="1">
    <location>
        <begin position="232"/>
        <end position="250"/>
    </location>
</feature>
<accession>A0ABT6BDS5</accession>
<dbReference type="Proteomes" id="UP001528850">
    <property type="component" value="Unassembled WGS sequence"/>
</dbReference>